<dbReference type="SUPFAM" id="SSF52540">
    <property type="entry name" value="P-loop containing nucleoside triphosphate hydrolases"/>
    <property type="match status" value="1"/>
</dbReference>
<dbReference type="Pfam" id="PF13238">
    <property type="entry name" value="AAA_18"/>
    <property type="match status" value="1"/>
</dbReference>
<dbReference type="RefSeq" id="WP_120733121.1">
    <property type="nucleotide sequence ID" value="NZ_RBAK01000022.1"/>
</dbReference>
<evidence type="ECO:0000313" key="2">
    <source>
        <dbReference type="Proteomes" id="UP000281726"/>
    </source>
</evidence>
<protein>
    <submittedName>
        <fullName evidence="1">ATP-binding protein</fullName>
    </submittedName>
</protein>
<organism evidence="1 2">
    <name type="scientific">Micromonospora endolithica</name>
    <dbReference type="NCBI Taxonomy" id="230091"/>
    <lineage>
        <taxon>Bacteria</taxon>
        <taxon>Bacillati</taxon>
        <taxon>Actinomycetota</taxon>
        <taxon>Actinomycetes</taxon>
        <taxon>Micromonosporales</taxon>
        <taxon>Micromonosporaceae</taxon>
        <taxon>Micromonospora</taxon>
    </lineage>
</organism>
<dbReference type="Gene3D" id="3.40.50.300">
    <property type="entry name" value="P-loop containing nucleotide triphosphate hydrolases"/>
    <property type="match status" value="1"/>
</dbReference>
<dbReference type="InterPro" id="IPR052922">
    <property type="entry name" value="Cytidylate_Kinase-2"/>
</dbReference>
<keyword evidence="2" id="KW-1185">Reference proteome</keyword>
<dbReference type="Proteomes" id="UP000281726">
    <property type="component" value="Unassembled WGS sequence"/>
</dbReference>
<dbReference type="PANTHER" id="PTHR37816">
    <property type="entry name" value="YALI0E33011P"/>
    <property type="match status" value="1"/>
</dbReference>
<reference evidence="1 2" key="1">
    <citation type="journal article" date="2004" name="Syst. Appl. Microbiol.">
        <title>Cryptoendolithic actinomycetes from antarctic sandstone rock samples: Micromonospora endolithica sp. nov. and two isolates related to Micromonospora coerulea Jensen 1932.</title>
        <authorList>
            <person name="Hirsch P."/>
            <person name="Mevs U."/>
            <person name="Kroppenstedt R.M."/>
            <person name="Schumann P."/>
            <person name="Stackebrandt E."/>
        </authorList>
    </citation>
    <scope>NUCLEOTIDE SEQUENCE [LARGE SCALE GENOMIC DNA]</scope>
    <source>
        <strain evidence="1 2">JCM 12677</strain>
    </source>
</reference>
<evidence type="ECO:0000313" key="1">
    <source>
        <dbReference type="EMBL" id="RKN38231.1"/>
    </source>
</evidence>
<dbReference type="OrthoDB" id="5019413at2"/>
<comment type="caution">
    <text evidence="1">The sequence shown here is derived from an EMBL/GenBank/DDBJ whole genome shotgun (WGS) entry which is preliminary data.</text>
</comment>
<sequence>MARVLVTGMSGAGKTTLLTELARRGHETIDTDYDRWTLPDGDWDEPRMAALLAQRAAIVVSGTVANQGRFYDRFDHVVLLNAPLDVLLDRATQRSTNPYGKTAEHRAEITRYMREVQPLLRRGATVELDGQRPVEELADIVEQLLSPAS</sequence>
<dbReference type="PANTHER" id="PTHR37816:SF2">
    <property type="entry name" value="DNA TOPOLOGY MODULATION PROTEIN FLAR-RELATED PROTEIN"/>
    <property type="match status" value="1"/>
</dbReference>
<dbReference type="InterPro" id="IPR027417">
    <property type="entry name" value="P-loop_NTPase"/>
</dbReference>
<accession>A0A3A9YQ48</accession>
<dbReference type="EMBL" id="RBAK01000022">
    <property type="protein sequence ID" value="RKN38231.1"/>
    <property type="molecule type" value="Genomic_DNA"/>
</dbReference>
<proteinExistence type="predicted"/>
<keyword evidence="1" id="KW-0547">Nucleotide-binding</keyword>
<gene>
    <name evidence="1" type="ORF">D7223_31295</name>
</gene>
<dbReference type="AlphaFoldDB" id="A0A3A9YQ48"/>
<keyword evidence="1" id="KW-0067">ATP-binding</keyword>
<dbReference type="GO" id="GO:0005524">
    <property type="term" value="F:ATP binding"/>
    <property type="evidence" value="ECO:0007669"/>
    <property type="project" value="UniProtKB-KW"/>
</dbReference>
<name>A0A3A9YQ48_9ACTN</name>